<name>A0ABD5S159_9EURY</name>
<keyword evidence="2" id="KW-1185">Reference proteome</keyword>
<dbReference type="AlphaFoldDB" id="A0ABD5S159"/>
<comment type="caution">
    <text evidence="1">The sequence shown here is derived from an EMBL/GenBank/DDBJ whole genome shotgun (WGS) entry which is preliminary data.</text>
</comment>
<dbReference type="InterPro" id="IPR046037">
    <property type="entry name" value="DUF5995"/>
</dbReference>
<dbReference type="EMBL" id="JBHSWU010000516">
    <property type="protein sequence ID" value="MFC6725414.1"/>
    <property type="molecule type" value="Genomic_DNA"/>
</dbReference>
<feature type="non-terminal residue" evidence="1">
    <location>
        <position position="242"/>
    </location>
</feature>
<dbReference type="Pfam" id="PF19458">
    <property type="entry name" value="DUF5995"/>
    <property type="match status" value="1"/>
</dbReference>
<evidence type="ECO:0000313" key="1">
    <source>
        <dbReference type="EMBL" id="MFC6725414.1"/>
    </source>
</evidence>
<reference evidence="1 2" key="1">
    <citation type="journal article" date="2019" name="Int. J. Syst. Evol. Microbiol.">
        <title>The Global Catalogue of Microorganisms (GCM) 10K type strain sequencing project: providing services to taxonomists for standard genome sequencing and annotation.</title>
        <authorList>
            <consortium name="The Broad Institute Genomics Platform"/>
            <consortium name="The Broad Institute Genome Sequencing Center for Infectious Disease"/>
            <person name="Wu L."/>
            <person name="Ma J."/>
        </authorList>
    </citation>
    <scope>NUCLEOTIDE SEQUENCE [LARGE SCALE GENOMIC DNA]</scope>
    <source>
        <strain evidence="1 2">NBRC 111368</strain>
    </source>
</reference>
<sequence>MAGYAEAARLLDGSTLRAVSLALRGGVDDYDPGAPDPGLVEPVESPFGSVGGATERLSRLESRLRKRGDRRAVFLTIYVRMSREVHDGIGRGRFADPEWMREYLITFANYYRRAFLAFERGDLEAVPDPWRLAFGTAVRGDGLVVQDAFLGVNAHINYDLALADDDVGIDPNRARKYADHREINDVLAGLVDAQQRALARIYAPGIADIDALCDRFDEAATLYSMTEGREQAWRIAVVLTDV</sequence>
<protein>
    <submittedName>
        <fullName evidence="1">DUF5995 family protein</fullName>
    </submittedName>
</protein>
<gene>
    <name evidence="1" type="ORF">ACFQE1_13750</name>
</gene>
<accession>A0ABD5S159</accession>
<evidence type="ECO:0000313" key="2">
    <source>
        <dbReference type="Proteomes" id="UP001596328"/>
    </source>
</evidence>
<proteinExistence type="predicted"/>
<organism evidence="1 2">
    <name type="scientific">Halobium palmae</name>
    <dbReference type="NCBI Taxonomy" id="1776492"/>
    <lineage>
        <taxon>Archaea</taxon>
        <taxon>Methanobacteriati</taxon>
        <taxon>Methanobacteriota</taxon>
        <taxon>Stenosarchaea group</taxon>
        <taxon>Halobacteria</taxon>
        <taxon>Halobacteriales</taxon>
        <taxon>Haloferacaceae</taxon>
        <taxon>Halobium</taxon>
    </lineage>
</organism>
<dbReference type="Proteomes" id="UP001596328">
    <property type="component" value="Unassembled WGS sequence"/>
</dbReference>